<evidence type="ECO:0000313" key="6">
    <source>
        <dbReference type="EMBL" id="KAF5389743.1"/>
    </source>
</evidence>
<dbReference type="SUPFAM" id="SSF144232">
    <property type="entry name" value="HIT/MYND zinc finger-like"/>
    <property type="match status" value="1"/>
</dbReference>
<dbReference type="Pfam" id="PF01753">
    <property type="entry name" value="zf-MYND"/>
    <property type="match status" value="1"/>
</dbReference>
<name>A0A8H5HUL4_9AGAR</name>
<dbReference type="Gene3D" id="6.10.140.2220">
    <property type="match status" value="1"/>
</dbReference>
<reference evidence="6 7" key="1">
    <citation type="journal article" date="2020" name="ISME J.">
        <title>Uncovering the hidden diversity of litter-decomposition mechanisms in mushroom-forming fungi.</title>
        <authorList>
            <person name="Floudas D."/>
            <person name="Bentzer J."/>
            <person name="Ahren D."/>
            <person name="Johansson T."/>
            <person name="Persson P."/>
            <person name="Tunlid A."/>
        </authorList>
    </citation>
    <scope>NUCLEOTIDE SEQUENCE [LARGE SCALE GENOMIC DNA]</scope>
    <source>
        <strain evidence="6 7">CBS 406.79</strain>
    </source>
</reference>
<sequence length="243" mass="27930">MLSSRRPPRDANSNGRPLFFTNSITPLWSRSIMSFKSENSQCFCCRKEKAFKKLKQCSRCKGPLYCDTDCQKKDWARHKPECTKTSLWYDGYRACRDGNVHAGKLELITWNWHGREEFMDEEYDLGWGAVFLEEADDLKERFEEEFKGDLKKFFNYRPNAFRWTCCGVDGSQTFGCDHHGIGGSKPCTCDFCRMGKPLPDSIFNKRSQSQMGLDLSRGPDPRSYNAGLAAMSAMGRSMFGLEM</sequence>
<dbReference type="PROSITE" id="PS01360">
    <property type="entry name" value="ZF_MYND_1"/>
    <property type="match status" value="1"/>
</dbReference>
<accession>A0A8H5HUL4</accession>
<dbReference type="Proteomes" id="UP000518752">
    <property type="component" value="Unassembled WGS sequence"/>
</dbReference>
<dbReference type="EMBL" id="JAACJN010000020">
    <property type="protein sequence ID" value="KAF5389743.1"/>
    <property type="molecule type" value="Genomic_DNA"/>
</dbReference>
<keyword evidence="1" id="KW-0479">Metal-binding</keyword>
<proteinExistence type="predicted"/>
<evidence type="ECO:0000259" key="5">
    <source>
        <dbReference type="PROSITE" id="PS50865"/>
    </source>
</evidence>
<evidence type="ECO:0000256" key="1">
    <source>
        <dbReference type="ARBA" id="ARBA00022723"/>
    </source>
</evidence>
<keyword evidence="7" id="KW-1185">Reference proteome</keyword>
<evidence type="ECO:0000256" key="4">
    <source>
        <dbReference type="PROSITE-ProRule" id="PRU00134"/>
    </source>
</evidence>
<evidence type="ECO:0000256" key="3">
    <source>
        <dbReference type="ARBA" id="ARBA00022833"/>
    </source>
</evidence>
<dbReference type="AlphaFoldDB" id="A0A8H5HUL4"/>
<evidence type="ECO:0000313" key="7">
    <source>
        <dbReference type="Proteomes" id="UP000518752"/>
    </source>
</evidence>
<protein>
    <recommendedName>
        <fullName evidence="5">MYND-type domain-containing protein</fullName>
    </recommendedName>
</protein>
<evidence type="ECO:0000256" key="2">
    <source>
        <dbReference type="ARBA" id="ARBA00022771"/>
    </source>
</evidence>
<keyword evidence="3" id="KW-0862">Zinc</keyword>
<organism evidence="6 7">
    <name type="scientific">Collybiopsis confluens</name>
    <dbReference type="NCBI Taxonomy" id="2823264"/>
    <lineage>
        <taxon>Eukaryota</taxon>
        <taxon>Fungi</taxon>
        <taxon>Dikarya</taxon>
        <taxon>Basidiomycota</taxon>
        <taxon>Agaricomycotina</taxon>
        <taxon>Agaricomycetes</taxon>
        <taxon>Agaricomycetidae</taxon>
        <taxon>Agaricales</taxon>
        <taxon>Marasmiineae</taxon>
        <taxon>Omphalotaceae</taxon>
        <taxon>Collybiopsis</taxon>
    </lineage>
</organism>
<dbReference type="OrthoDB" id="432970at2759"/>
<keyword evidence="2 4" id="KW-0863">Zinc-finger</keyword>
<comment type="caution">
    <text evidence="6">The sequence shown here is derived from an EMBL/GenBank/DDBJ whole genome shotgun (WGS) entry which is preliminary data.</text>
</comment>
<feature type="domain" description="MYND-type" evidence="5">
    <location>
        <begin position="42"/>
        <end position="82"/>
    </location>
</feature>
<dbReference type="GO" id="GO:0008270">
    <property type="term" value="F:zinc ion binding"/>
    <property type="evidence" value="ECO:0007669"/>
    <property type="project" value="UniProtKB-KW"/>
</dbReference>
<dbReference type="InterPro" id="IPR002893">
    <property type="entry name" value="Znf_MYND"/>
</dbReference>
<gene>
    <name evidence="6" type="ORF">D9757_005996</name>
</gene>
<dbReference type="PROSITE" id="PS50865">
    <property type="entry name" value="ZF_MYND_2"/>
    <property type="match status" value="1"/>
</dbReference>